<feature type="region of interest" description="Disordered" evidence="2">
    <location>
        <begin position="119"/>
        <end position="169"/>
    </location>
</feature>
<feature type="DNA-binding region" description="HMG box" evidence="1">
    <location>
        <begin position="65"/>
        <end position="138"/>
    </location>
</feature>
<dbReference type="SMART" id="SM00398">
    <property type="entry name" value="HMG"/>
    <property type="match status" value="1"/>
</dbReference>
<dbReference type="InterPro" id="IPR009071">
    <property type="entry name" value="HMG_box_dom"/>
</dbReference>
<dbReference type="EMBL" id="MK500319">
    <property type="protein sequence ID" value="QBK85350.1"/>
    <property type="molecule type" value="Genomic_DNA"/>
</dbReference>
<keyword evidence="1" id="KW-0238">DNA-binding</keyword>
<organism evidence="4">
    <name type="scientific">Iridovirus LCIVAC01</name>
    <dbReference type="NCBI Taxonomy" id="2506607"/>
    <lineage>
        <taxon>Viruses</taxon>
        <taxon>Varidnaviria</taxon>
        <taxon>Bamfordvirae</taxon>
        <taxon>Nucleocytoviricota</taxon>
        <taxon>Megaviricetes</taxon>
        <taxon>Pimascovirales</taxon>
        <taxon>Pimascovirales incertae sedis</taxon>
        <taxon>Iridoviridae</taxon>
    </lineage>
</organism>
<feature type="compositionally biased region" description="Basic residues" evidence="2">
    <location>
        <begin position="155"/>
        <end position="164"/>
    </location>
</feature>
<dbReference type="Pfam" id="PF09011">
    <property type="entry name" value="HMG_box_2"/>
    <property type="match status" value="1"/>
</dbReference>
<dbReference type="InterPro" id="IPR036910">
    <property type="entry name" value="HMG_box_dom_sf"/>
</dbReference>
<evidence type="ECO:0000256" key="2">
    <source>
        <dbReference type="SAM" id="MobiDB-lite"/>
    </source>
</evidence>
<evidence type="ECO:0000256" key="1">
    <source>
        <dbReference type="PROSITE-ProRule" id="PRU00267"/>
    </source>
</evidence>
<feature type="region of interest" description="Disordered" evidence="2">
    <location>
        <begin position="275"/>
        <end position="304"/>
    </location>
</feature>
<proteinExistence type="predicted"/>
<evidence type="ECO:0000259" key="3">
    <source>
        <dbReference type="PROSITE" id="PS50118"/>
    </source>
</evidence>
<protein>
    <submittedName>
        <fullName evidence="4">High mobility group box</fullName>
    </submittedName>
</protein>
<dbReference type="SUPFAM" id="SSF47095">
    <property type="entry name" value="HMG-box"/>
    <property type="match status" value="1"/>
</dbReference>
<dbReference type="GO" id="GO:0003677">
    <property type="term" value="F:DNA binding"/>
    <property type="evidence" value="ECO:0007669"/>
    <property type="project" value="UniProtKB-UniRule"/>
</dbReference>
<dbReference type="Gene3D" id="1.10.30.10">
    <property type="entry name" value="High mobility group box domain"/>
    <property type="match status" value="1"/>
</dbReference>
<evidence type="ECO:0000313" key="4">
    <source>
        <dbReference type="EMBL" id="QBK85350.1"/>
    </source>
</evidence>
<dbReference type="PROSITE" id="PS50118">
    <property type="entry name" value="HMG_BOX_2"/>
    <property type="match status" value="1"/>
</dbReference>
<feature type="compositionally biased region" description="Basic and acidic residues" evidence="2">
    <location>
        <begin position="186"/>
        <end position="201"/>
    </location>
</feature>
<feature type="region of interest" description="Disordered" evidence="2">
    <location>
        <begin position="186"/>
        <end position="237"/>
    </location>
</feature>
<gene>
    <name evidence="4" type="ORF">LCIVAC01_01590</name>
</gene>
<name>A0A481YQV0_9VIRU</name>
<dbReference type="CDD" id="cd00084">
    <property type="entry name" value="HMG-box_SF"/>
    <property type="match status" value="1"/>
</dbReference>
<sequence>MNSFFANVIAGDIQESFEKVHEKFISLIVEKYNIDLTELEELLETACKEEASEVRTKQKKLKNKLPRKVSGYQIFNKERRAQFKNEQKEKKQPVLPFGKISKILGTMWKELSEEERTSYNNRAQAINEEINKNEKTNKKNEKTNKKNEKTNKNEKKAKKNPKAKKNNEKENKKICIALLQSGKREGEECGAKVAEDSEFCKRHNKPKKAKKQNKNEKKTKQDEMTIPTEDEIDSSYSSEIDELIIEESDSEKHVHFSDEDEARIIEEDPTTEYVGKGFMRRPKPRDPTVRYTGKSRSLREDRWD</sequence>
<reference evidence="4" key="1">
    <citation type="journal article" date="2019" name="MBio">
        <title>Virus Genomes from Deep Sea Sediments Expand the Ocean Megavirome and Support Independent Origins of Viral Gigantism.</title>
        <authorList>
            <person name="Backstrom D."/>
            <person name="Yutin N."/>
            <person name="Jorgensen S.L."/>
            <person name="Dharamshi J."/>
            <person name="Homa F."/>
            <person name="Zaremba-Niedwiedzka K."/>
            <person name="Spang A."/>
            <person name="Wolf Y.I."/>
            <person name="Koonin E.V."/>
            <person name="Ettema T.J."/>
        </authorList>
    </citation>
    <scope>NUCLEOTIDE SEQUENCE</scope>
</reference>
<feature type="domain" description="HMG box" evidence="3">
    <location>
        <begin position="65"/>
        <end position="138"/>
    </location>
</feature>
<feature type="compositionally biased region" description="Basic and acidic residues" evidence="2">
    <location>
        <begin position="129"/>
        <end position="154"/>
    </location>
</feature>
<feature type="compositionally biased region" description="Basic and acidic residues" evidence="2">
    <location>
        <begin position="213"/>
        <end position="223"/>
    </location>
</feature>
<keyword evidence="1" id="KW-0539">Nucleus</keyword>
<feature type="compositionally biased region" description="Basic residues" evidence="2">
    <location>
        <begin position="202"/>
        <end position="212"/>
    </location>
</feature>
<feature type="compositionally biased region" description="Acidic residues" evidence="2">
    <location>
        <begin position="228"/>
        <end position="237"/>
    </location>
</feature>
<accession>A0A481YQV0</accession>